<feature type="region of interest" description="Disordered" evidence="1">
    <location>
        <begin position="169"/>
        <end position="229"/>
    </location>
</feature>
<feature type="compositionally biased region" description="Low complexity" evidence="1">
    <location>
        <begin position="76"/>
        <end position="86"/>
    </location>
</feature>
<proteinExistence type="predicted"/>
<organism evidence="2 3">
    <name type="scientific">Spodoptera exigua</name>
    <name type="common">Beet armyworm</name>
    <name type="synonym">Noctua fulgens</name>
    <dbReference type="NCBI Taxonomy" id="7107"/>
    <lineage>
        <taxon>Eukaryota</taxon>
        <taxon>Metazoa</taxon>
        <taxon>Ecdysozoa</taxon>
        <taxon>Arthropoda</taxon>
        <taxon>Hexapoda</taxon>
        <taxon>Insecta</taxon>
        <taxon>Pterygota</taxon>
        <taxon>Neoptera</taxon>
        <taxon>Endopterygota</taxon>
        <taxon>Lepidoptera</taxon>
        <taxon>Glossata</taxon>
        <taxon>Ditrysia</taxon>
        <taxon>Noctuoidea</taxon>
        <taxon>Noctuidae</taxon>
        <taxon>Amphipyrinae</taxon>
        <taxon>Spodoptera</taxon>
    </lineage>
</organism>
<feature type="compositionally biased region" description="Polar residues" evidence="1">
    <location>
        <begin position="190"/>
        <end position="203"/>
    </location>
</feature>
<evidence type="ECO:0000256" key="1">
    <source>
        <dbReference type="SAM" id="MobiDB-lite"/>
    </source>
</evidence>
<comment type="caution">
    <text evidence="2">The sequence shown here is derived from an EMBL/GenBank/DDBJ whole genome shotgun (WGS) entry which is preliminary data.</text>
</comment>
<dbReference type="Proteomes" id="UP000648187">
    <property type="component" value="Unassembled WGS sequence"/>
</dbReference>
<gene>
    <name evidence="2" type="ORF">HW555_009316</name>
</gene>
<dbReference type="AlphaFoldDB" id="A0A835L3M7"/>
<accession>A0A835L3M7</accession>
<sequence>MCVYMGNFYDGSLNNYTLMLSVLEVTLDNSPVKHTIDPKRRNEIVEETFSEQKGILLNMLESKLKEVRDKKKKSNDNNGGHNTNCNGPLQNIDVKLKVNGISAIGGANVNLKYGTGKGSVSFDADGISNIGKIQMSLALGETFHIPGLNNLFIDLRQKNCTIHNVNEPQEDIENNNTRRSENEATHRESASTITANVEGNLSSTAKAVKVKKKTVHPVNSNSTAKPKTL</sequence>
<protein>
    <submittedName>
        <fullName evidence="2">Uncharacterized protein</fullName>
    </submittedName>
</protein>
<feature type="compositionally biased region" description="Polar residues" evidence="1">
    <location>
        <begin position="217"/>
        <end position="229"/>
    </location>
</feature>
<reference evidence="2" key="1">
    <citation type="submission" date="2020-08" db="EMBL/GenBank/DDBJ databases">
        <title>Spodoptera exigua strain:BAW_Kor-Di-RS1 Genome sequencing and assembly.</title>
        <authorList>
            <person name="Kim J."/>
            <person name="Nam H.Y."/>
            <person name="Kwon M."/>
            <person name="Choi J.H."/>
            <person name="Cho S.R."/>
            <person name="Kim G.-H."/>
        </authorList>
    </citation>
    <scope>NUCLEOTIDE SEQUENCE</scope>
    <source>
        <strain evidence="2">BAW_Kor-Di-RS1</strain>
        <tissue evidence="2">Whole-body</tissue>
    </source>
</reference>
<dbReference type="EMBL" id="JACKWZ010000202">
    <property type="protein sequence ID" value="KAF9412080.1"/>
    <property type="molecule type" value="Genomic_DNA"/>
</dbReference>
<evidence type="ECO:0000313" key="2">
    <source>
        <dbReference type="EMBL" id="KAF9412080.1"/>
    </source>
</evidence>
<feature type="compositionally biased region" description="Basic and acidic residues" evidence="1">
    <location>
        <begin position="176"/>
        <end position="189"/>
    </location>
</feature>
<name>A0A835L3M7_SPOEX</name>
<keyword evidence="3" id="KW-1185">Reference proteome</keyword>
<evidence type="ECO:0000313" key="3">
    <source>
        <dbReference type="Proteomes" id="UP000648187"/>
    </source>
</evidence>
<feature type="region of interest" description="Disordered" evidence="1">
    <location>
        <begin position="67"/>
        <end position="86"/>
    </location>
</feature>